<evidence type="ECO:0000313" key="2">
    <source>
        <dbReference type="EMBL" id="XIA19624.1"/>
    </source>
</evidence>
<proteinExistence type="predicted"/>
<dbReference type="InterPro" id="IPR001279">
    <property type="entry name" value="Metallo-B-lactamas"/>
</dbReference>
<reference evidence="2" key="1">
    <citation type="submission" date="2024-10" db="EMBL/GenBank/DDBJ databases">
        <authorList>
            <person name="Lesea H.P."/>
            <person name="Kuehl J.V."/>
            <person name="Chandonia J.-M."/>
        </authorList>
    </citation>
    <scope>NUCLEOTIDE SEQUENCE</scope>
    <source>
        <strain evidence="2">FW102-FHT14D07</strain>
    </source>
</reference>
<dbReference type="SUPFAM" id="SSF56281">
    <property type="entry name" value="Metallo-hydrolase/oxidoreductase"/>
    <property type="match status" value="1"/>
</dbReference>
<name>A0AB74UXV9_9GAMM</name>
<dbReference type="PANTHER" id="PTHR36839">
    <property type="entry name" value="METALLO-BETA-LACTAMASE FAMILY PROTEIN (AFU_ORTHOLOGUE AFUA_5G12770)"/>
    <property type="match status" value="1"/>
</dbReference>
<evidence type="ECO:0000259" key="1">
    <source>
        <dbReference type="SMART" id="SM00849"/>
    </source>
</evidence>
<protein>
    <submittedName>
        <fullName evidence="2">MBL fold metallo-hydrolase</fullName>
    </submittedName>
</protein>
<dbReference type="SMART" id="SM00849">
    <property type="entry name" value="Lactamase_B"/>
    <property type="match status" value="1"/>
</dbReference>
<sequence>MTNAICETCGTQYPNVPTHCAVCEDERQYVGARGQTWTTHDALKATHTLRLQDEAGVLGIGLAPDFAINQRALYLPTDAGNILWEALSLVTDEAVAALKARGGVDLIAISHPHFYASMLEWSEALGNVPILLHEADRDWVRRPSPNVQFWRGEVYRLSDAVTLINSGGHFPGSTVLHWKNGPRPGGALFSGDAPHVASDRRHVSFMHSYPNFMPMPAADVHRMRSRLAGCDFVDVYGFTWGRNIIGGGRAAVDASFARYLAAIAA</sequence>
<dbReference type="AlphaFoldDB" id="A0AB74UXV9"/>
<dbReference type="InterPro" id="IPR036866">
    <property type="entry name" value="RibonucZ/Hydroxyglut_hydro"/>
</dbReference>
<dbReference type="RefSeq" id="WP_395118925.1">
    <property type="nucleotide sequence ID" value="NZ_CP170721.1"/>
</dbReference>
<gene>
    <name evidence="2" type="ORF">ACFYG5_05610</name>
</gene>
<organism evidence="2">
    <name type="scientific">Rhodanobacter sp. FW102-FHT14D07</name>
    <dbReference type="NCBI Taxonomy" id="3351462"/>
    <lineage>
        <taxon>Bacteria</taxon>
        <taxon>Pseudomonadati</taxon>
        <taxon>Pseudomonadota</taxon>
        <taxon>Gammaproteobacteria</taxon>
        <taxon>Lysobacterales</taxon>
        <taxon>Rhodanobacteraceae</taxon>
        <taxon>Rhodanobacter</taxon>
    </lineage>
</organism>
<dbReference type="Gene3D" id="3.60.15.10">
    <property type="entry name" value="Ribonuclease Z/Hydroxyacylglutathione hydrolase-like"/>
    <property type="match status" value="1"/>
</dbReference>
<dbReference type="PANTHER" id="PTHR36839:SF1">
    <property type="entry name" value="METALLO-BETA-LACTAMASE FAMILY PROTEIN (AFU_ORTHOLOGUE AFUA_5G12770)"/>
    <property type="match status" value="1"/>
</dbReference>
<feature type="domain" description="Metallo-beta-lactamase" evidence="1">
    <location>
        <begin position="69"/>
        <end position="242"/>
    </location>
</feature>
<accession>A0AB74UXV9</accession>
<dbReference type="EMBL" id="CP170721">
    <property type="protein sequence ID" value="XIA19624.1"/>
    <property type="molecule type" value="Genomic_DNA"/>
</dbReference>